<evidence type="ECO:0000256" key="2">
    <source>
        <dbReference type="ARBA" id="ARBA00022516"/>
    </source>
</evidence>
<feature type="compositionally biased region" description="Polar residues" evidence="8">
    <location>
        <begin position="1"/>
        <end position="11"/>
    </location>
</feature>
<dbReference type="SMART" id="SM01010">
    <property type="entry name" value="AMPKBI"/>
    <property type="match status" value="1"/>
</dbReference>
<protein>
    <recommendedName>
        <fullName evidence="7">5'-AMP-activated protein kinase subunit beta-1</fullName>
    </recommendedName>
</protein>
<keyword evidence="11" id="KW-1185">Reference proteome</keyword>
<sequence>MRMGHVNSTQGSEERRVSQPTTSFDFETDANIVHNGILNTEKYLPKLDIITLDSNIALVTDVFCNGDTVSPDANGEVHGVKDLDLGSDESNEDLGLGVGEEFDSDEQWTRTIPTVFHWDRGGQEVFLAGSFSEWNARIPMNSSNGEFETIIELPEGEHEFKYLVDGKWVHDPNIPTTNDTFGGRNNVVSIKKSDFEVMSALNSDDKRLAQIAISPTSTEGSYGQLIPSHHTPMVVKEKVVHSSVPPAVPPHLLNVNLNKRVPNVNEPSLLHEPNHVSVNHLYALSIKDGVMVVSSCIRYRKKFITTLLYRPVTMPRR</sequence>
<evidence type="ECO:0000256" key="1">
    <source>
        <dbReference type="ARBA" id="ARBA00010926"/>
    </source>
</evidence>
<dbReference type="PANTHER" id="PTHR10343">
    <property type="entry name" value="5'-AMP-ACTIVATED PROTEIN KINASE , BETA SUBUNIT"/>
    <property type="match status" value="1"/>
</dbReference>
<reference evidence="10" key="1">
    <citation type="submission" date="2020-04" db="EMBL/GenBank/DDBJ databases">
        <authorList>
            <person name="Alioto T."/>
            <person name="Alioto T."/>
            <person name="Gomez Garrido J."/>
        </authorList>
    </citation>
    <scope>NUCLEOTIDE SEQUENCE</scope>
    <source>
        <strain evidence="10">A484AB</strain>
    </source>
</reference>
<dbReference type="InterPro" id="IPR013783">
    <property type="entry name" value="Ig-like_fold"/>
</dbReference>
<keyword evidence="3" id="KW-0597">Phosphoprotein</keyword>
<evidence type="ECO:0000256" key="7">
    <source>
        <dbReference type="ARBA" id="ARBA00040010"/>
    </source>
</evidence>
<keyword evidence="5" id="KW-0443">Lipid metabolism</keyword>
<dbReference type="InterPro" id="IPR037256">
    <property type="entry name" value="ASC_dom_sf"/>
</dbReference>
<keyword evidence="10" id="KW-0418">Kinase</keyword>
<dbReference type="GO" id="GO:0031588">
    <property type="term" value="C:nucleotide-activated protein kinase complex"/>
    <property type="evidence" value="ECO:0007669"/>
    <property type="project" value="TreeGrafter"/>
</dbReference>
<evidence type="ECO:0000313" key="11">
    <source>
        <dbReference type="Proteomes" id="UP001152795"/>
    </source>
</evidence>
<keyword evidence="4" id="KW-0276">Fatty acid metabolism</keyword>
<keyword evidence="2" id="KW-0444">Lipid biosynthesis</keyword>
<accession>A0A7D9DR63</accession>
<evidence type="ECO:0000256" key="4">
    <source>
        <dbReference type="ARBA" id="ARBA00022832"/>
    </source>
</evidence>
<dbReference type="CDD" id="cd02859">
    <property type="entry name" value="E_set_AMPKbeta_like_N"/>
    <property type="match status" value="1"/>
</dbReference>
<dbReference type="Pfam" id="PF16561">
    <property type="entry name" value="AMPK1_CBM"/>
    <property type="match status" value="1"/>
</dbReference>
<evidence type="ECO:0000313" key="10">
    <source>
        <dbReference type="EMBL" id="CAB3989328.1"/>
    </source>
</evidence>
<dbReference type="FunFam" id="2.60.40.10:FF:000139">
    <property type="entry name" value="Protein kinase AMP-activated non-catalytic subunit beta 1"/>
    <property type="match status" value="1"/>
</dbReference>
<comment type="similarity">
    <text evidence="1">Belongs to the 5'-AMP-activated protein kinase beta subunit family.</text>
</comment>
<dbReference type="Gene3D" id="6.20.250.60">
    <property type="match status" value="1"/>
</dbReference>
<name>A0A7D9DR63_PARCT</name>
<dbReference type="InterPro" id="IPR032640">
    <property type="entry name" value="AMPK1_CBM"/>
</dbReference>
<dbReference type="EMBL" id="CACRXK020001468">
    <property type="protein sequence ID" value="CAB3989328.1"/>
    <property type="molecule type" value="Genomic_DNA"/>
</dbReference>
<dbReference type="InterPro" id="IPR050827">
    <property type="entry name" value="CRP1_MDG1_kinase"/>
</dbReference>
<evidence type="ECO:0000259" key="9">
    <source>
        <dbReference type="SMART" id="SM01010"/>
    </source>
</evidence>
<dbReference type="OrthoDB" id="531008at2759"/>
<proteinExistence type="inferred from homology"/>
<feature type="region of interest" description="Disordered" evidence="8">
    <location>
        <begin position="1"/>
        <end position="23"/>
    </location>
</feature>
<dbReference type="Gene3D" id="2.60.40.10">
    <property type="entry name" value="Immunoglobulins"/>
    <property type="match status" value="1"/>
</dbReference>
<evidence type="ECO:0000256" key="8">
    <source>
        <dbReference type="SAM" id="MobiDB-lite"/>
    </source>
</evidence>
<dbReference type="Pfam" id="PF04739">
    <property type="entry name" value="AMPKBI"/>
    <property type="match status" value="1"/>
</dbReference>
<gene>
    <name evidence="10" type="ORF">PACLA_8A010630</name>
</gene>
<dbReference type="GO" id="GO:0006631">
    <property type="term" value="P:fatty acid metabolic process"/>
    <property type="evidence" value="ECO:0007669"/>
    <property type="project" value="UniProtKB-KW"/>
</dbReference>
<comment type="function">
    <text evidence="6">Non-catalytic subunit of AMP-activated protein kinase (AMPK), an energy sensor protein kinase that plays a key role in regulating cellular energy metabolism. In response to reduction of intracellular ATP levels, AMPK activates energy-producing pathways and inhibits energy-consuming processes: inhibits protein, carbohydrate and lipid biosynthesis, as well as cell growth and proliferation. AMPK acts via direct phosphorylation of metabolic enzymes, and by longer-term effects via phosphorylation of transcription regulators. Also acts as a regulator of cellular polarity by remodeling the actin cytoskeleton; probably by indirectly activating myosin. Beta non-catalytic subunit acts as a scaffold on which the AMPK complex assembles, via its C-terminus that bridges alpha (PRKAA1 or PRKAA2) and gamma subunits (PRKAG1, PRKAG2 or PRKAG3).</text>
</comment>
<dbReference type="GO" id="GO:0005737">
    <property type="term" value="C:cytoplasm"/>
    <property type="evidence" value="ECO:0007669"/>
    <property type="project" value="TreeGrafter"/>
</dbReference>
<dbReference type="GO" id="GO:0007165">
    <property type="term" value="P:signal transduction"/>
    <property type="evidence" value="ECO:0007669"/>
    <property type="project" value="TreeGrafter"/>
</dbReference>
<dbReference type="Proteomes" id="UP001152795">
    <property type="component" value="Unassembled WGS sequence"/>
</dbReference>
<organism evidence="10 11">
    <name type="scientific">Paramuricea clavata</name>
    <name type="common">Red gorgonian</name>
    <name type="synonym">Violescent sea-whip</name>
    <dbReference type="NCBI Taxonomy" id="317549"/>
    <lineage>
        <taxon>Eukaryota</taxon>
        <taxon>Metazoa</taxon>
        <taxon>Cnidaria</taxon>
        <taxon>Anthozoa</taxon>
        <taxon>Octocorallia</taxon>
        <taxon>Malacalcyonacea</taxon>
        <taxon>Plexauridae</taxon>
        <taxon>Paramuricea</taxon>
    </lineage>
</organism>
<dbReference type="GO" id="GO:0016301">
    <property type="term" value="F:kinase activity"/>
    <property type="evidence" value="ECO:0007669"/>
    <property type="project" value="UniProtKB-KW"/>
</dbReference>
<evidence type="ECO:0000256" key="3">
    <source>
        <dbReference type="ARBA" id="ARBA00022553"/>
    </source>
</evidence>
<evidence type="ECO:0000256" key="6">
    <source>
        <dbReference type="ARBA" id="ARBA00025180"/>
    </source>
</evidence>
<dbReference type="InterPro" id="IPR014756">
    <property type="entry name" value="Ig_E-set"/>
</dbReference>
<dbReference type="GO" id="GO:0019901">
    <property type="term" value="F:protein kinase binding"/>
    <property type="evidence" value="ECO:0007669"/>
    <property type="project" value="TreeGrafter"/>
</dbReference>
<dbReference type="GO" id="GO:0005634">
    <property type="term" value="C:nucleus"/>
    <property type="evidence" value="ECO:0007669"/>
    <property type="project" value="TreeGrafter"/>
</dbReference>
<dbReference type="AlphaFoldDB" id="A0A7D9DR63"/>
<dbReference type="SUPFAM" id="SSF160219">
    <property type="entry name" value="AMPKBI-like"/>
    <property type="match status" value="1"/>
</dbReference>
<dbReference type="InterPro" id="IPR006828">
    <property type="entry name" value="ASC_dom"/>
</dbReference>
<keyword evidence="10" id="KW-0808">Transferase</keyword>
<evidence type="ECO:0000256" key="5">
    <source>
        <dbReference type="ARBA" id="ARBA00023098"/>
    </source>
</evidence>
<dbReference type="SUPFAM" id="SSF81296">
    <property type="entry name" value="E set domains"/>
    <property type="match status" value="1"/>
</dbReference>
<dbReference type="PANTHER" id="PTHR10343:SF84">
    <property type="entry name" value="5'-AMP-ACTIVATED PROTEIN KINASE SUBUNIT BETA-1"/>
    <property type="match status" value="1"/>
</dbReference>
<feature type="domain" description="Association with the SNF1 complex (ASC)" evidence="9">
    <location>
        <begin position="215"/>
        <end position="312"/>
    </location>
</feature>
<comment type="caution">
    <text evidence="10">The sequence shown here is derived from an EMBL/GenBank/DDBJ whole genome shotgun (WGS) entry which is preliminary data.</text>
</comment>